<feature type="coiled-coil region" evidence="9">
    <location>
        <begin position="471"/>
        <end position="509"/>
    </location>
</feature>
<proteinExistence type="inferred from homology"/>
<dbReference type="GO" id="GO:0004888">
    <property type="term" value="F:transmembrane signaling receptor activity"/>
    <property type="evidence" value="ECO:0007669"/>
    <property type="project" value="InterPro"/>
</dbReference>
<keyword evidence="6 10" id="KW-0472">Membrane</keyword>
<keyword evidence="9" id="KW-0175">Coiled coil</keyword>
<dbReference type="InterPro" id="IPR004089">
    <property type="entry name" value="MCPsignal_dom"/>
</dbReference>
<sequence length="519" mass="55854">MLQELSLRKKLMLPLVLSWVCLLAITLWNVWQMREQRLQDRKVALEQVTDTANSVVAEYEAMARAGKISAEDAQKQAIDRVRAMRFGADGYFTIMRSDTVVLMHAIKAELNGKNMSDMKDANGVYLFRDIAQIGKTTGKGFIEYLWPKPGADAPQPKLSYTLNFRPWDWNFIAGLYLDDIQAEFRTALWKALGWLVAVGALMSVVMVRISISLQRQLGGEPAMTSRIAARIADGDLGTHVETAPNDRDSVLYNMQQMQARLTGAIGQIRGSADSIAGAARQIAAGNVDLSRRSEEQAASLEETAASMEELTSTVRQSADNARQAAHLAEGASDIAVRGGEIVHKVVETMGEIKAASGKVVDIIAVIEGIAFQTNILALNAAVEAARAGEQGRGFAVVAGEVRSLAQRSATAAKEIKGLIDNSAQRVEDGATLVEGAGKAMEDIVGAVKRVTDLMGEMRAATEEQTGGIEQVNQAVSQMDQMAQQNAALVEEATAAAASLEDQADALHRAVGQFRLAGAL</sequence>
<evidence type="ECO:0000256" key="9">
    <source>
        <dbReference type="SAM" id="Coils"/>
    </source>
</evidence>
<dbReference type="Gene3D" id="1.10.287.950">
    <property type="entry name" value="Methyl-accepting chemotaxis protein"/>
    <property type="match status" value="1"/>
</dbReference>
<dbReference type="Pfam" id="PF17200">
    <property type="entry name" value="sCache_2"/>
    <property type="match status" value="1"/>
</dbReference>
<gene>
    <name evidence="12" type="ORF">CYJ10_22805</name>
</gene>
<dbReference type="GO" id="GO:0007165">
    <property type="term" value="P:signal transduction"/>
    <property type="evidence" value="ECO:0007669"/>
    <property type="project" value="UniProtKB-KW"/>
</dbReference>
<dbReference type="InterPro" id="IPR033480">
    <property type="entry name" value="sCache_2"/>
</dbReference>
<accession>A0A2N5C805</accession>
<comment type="similarity">
    <text evidence="7">Belongs to the methyl-accepting chemotaxis (MCP) protein family.</text>
</comment>
<evidence type="ECO:0000313" key="12">
    <source>
        <dbReference type="EMBL" id="PLP98332.1"/>
    </source>
</evidence>
<feature type="domain" description="Methyl-accepting transducer" evidence="11">
    <location>
        <begin position="271"/>
        <end position="500"/>
    </location>
</feature>
<dbReference type="PANTHER" id="PTHR43531">
    <property type="entry name" value="PROTEIN ICFG"/>
    <property type="match status" value="1"/>
</dbReference>
<evidence type="ECO:0000256" key="1">
    <source>
        <dbReference type="ARBA" id="ARBA00004651"/>
    </source>
</evidence>
<dbReference type="RefSeq" id="WP_101683721.1">
    <property type="nucleotide sequence ID" value="NZ_PJRP01000012.1"/>
</dbReference>
<dbReference type="Pfam" id="PF00015">
    <property type="entry name" value="MCPsignal"/>
    <property type="match status" value="1"/>
</dbReference>
<dbReference type="Gene3D" id="3.30.450.20">
    <property type="entry name" value="PAS domain"/>
    <property type="match status" value="1"/>
</dbReference>
<evidence type="ECO:0000256" key="2">
    <source>
        <dbReference type="ARBA" id="ARBA00022475"/>
    </source>
</evidence>
<comment type="caution">
    <text evidence="12">The sequence shown here is derived from an EMBL/GenBank/DDBJ whole genome shotgun (WGS) entry which is preliminary data.</text>
</comment>
<dbReference type="SMART" id="SM00283">
    <property type="entry name" value="MA"/>
    <property type="match status" value="1"/>
</dbReference>
<keyword evidence="5 10" id="KW-1133">Transmembrane helix</keyword>
<keyword evidence="8" id="KW-0807">Transducer</keyword>
<reference evidence="12 13" key="1">
    <citation type="submission" date="2017-12" db="EMBL/GenBank/DDBJ databases">
        <title>Genome sequence of the active heterotrophic nitrifier-denitrifier, Cupriavidus pauculus UM1.</title>
        <authorList>
            <person name="Putonti C."/>
            <person name="Castignetti D."/>
        </authorList>
    </citation>
    <scope>NUCLEOTIDE SEQUENCE [LARGE SCALE GENOMIC DNA]</scope>
    <source>
        <strain evidence="12 13">UM1</strain>
    </source>
</reference>
<dbReference type="SUPFAM" id="SSF58104">
    <property type="entry name" value="Methyl-accepting chemotaxis protein (MCP) signaling domain"/>
    <property type="match status" value="1"/>
</dbReference>
<evidence type="ECO:0000259" key="11">
    <source>
        <dbReference type="PROSITE" id="PS50111"/>
    </source>
</evidence>
<keyword evidence="2" id="KW-1003">Cell membrane</keyword>
<dbReference type="PANTHER" id="PTHR43531:SF14">
    <property type="entry name" value="METHYL-ACCEPTING CHEMOTAXIS PROTEIN I-RELATED"/>
    <property type="match status" value="1"/>
</dbReference>
<organism evidence="12 13">
    <name type="scientific">Cupriavidus pauculus</name>
    <dbReference type="NCBI Taxonomy" id="82633"/>
    <lineage>
        <taxon>Bacteria</taxon>
        <taxon>Pseudomonadati</taxon>
        <taxon>Pseudomonadota</taxon>
        <taxon>Betaproteobacteria</taxon>
        <taxon>Burkholderiales</taxon>
        <taxon>Burkholderiaceae</taxon>
        <taxon>Cupriavidus</taxon>
    </lineage>
</organism>
<dbReference type="SMART" id="SM01049">
    <property type="entry name" value="Cache_2"/>
    <property type="match status" value="1"/>
</dbReference>
<dbReference type="OrthoDB" id="8555762at2"/>
<dbReference type="PROSITE" id="PS50111">
    <property type="entry name" value="CHEMOTAXIS_TRANSDUC_2"/>
    <property type="match status" value="1"/>
</dbReference>
<feature type="transmembrane region" description="Helical" evidence="10">
    <location>
        <begin position="191"/>
        <end position="211"/>
    </location>
</feature>
<dbReference type="AlphaFoldDB" id="A0A2N5C805"/>
<keyword evidence="3" id="KW-0488">Methylation</keyword>
<evidence type="ECO:0000256" key="10">
    <source>
        <dbReference type="SAM" id="Phobius"/>
    </source>
</evidence>
<evidence type="ECO:0000256" key="8">
    <source>
        <dbReference type="PROSITE-ProRule" id="PRU00284"/>
    </source>
</evidence>
<evidence type="ECO:0000313" key="13">
    <source>
        <dbReference type="Proteomes" id="UP000234341"/>
    </source>
</evidence>
<dbReference type="CDD" id="cd11386">
    <property type="entry name" value="MCP_signal"/>
    <property type="match status" value="1"/>
</dbReference>
<keyword evidence="4 10" id="KW-0812">Transmembrane</keyword>
<dbReference type="Proteomes" id="UP000234341">
    <property type="component" value="Unassembled WGS sequence"/>
</dbReference>
<dbReference type="GO" id="GO:0006935">
    <property type="term" value="P:chemotaxis"/>
    <property type="evidence" value="ECO:0007669"/>
    <property type="project" value="InterPro"/>
</dbReference>
<name>A0A2N5C805_9BURK</name>
<dbReference type="STRING" id="82633.GCA_000974605_05502"/>
<evidence type="ECO:0000256" key="6">
    <source>
        <dbReference type="ARBA" id="ARBA00023136"/>
    </source>
</evidence>
<dbReference type="FunFam" id="1.10.287.950:FF:000001">
    <property type="entry name" value="Methyl-accepting chemotaxis sensory transducer"/>
    <property type="match status" value="1"/>
</dbReference>
<comment type="subcellular location">
    <subcellularLocation>
        <location evidence="1">Cell membrane</location>
        <topology evidence="1">Multi-pass membrane protein</topology>
    </subcellularLocation>
</comment>
<evidence type="ECO:0000256" key="7">
    <source>
        <dbReference type="ARBA" id="ARBA00029447"/>
    </source>
</evidence>
<evidence type="ECO:0000256" key="5">
    <source>
        <dbReference type="ARBA" id="ARBA00022989"/>
    </source>
</evidence>
<evidence type="ECO:0000256" key="3">
    <source>
        <dbReference type="ARBA" id="ARBA00022481"/>
    </source>
</evidence>
<protein>
    <submittedName>
        <fullName evidence="12">Chemotaxis protein</fullName>
    </submittedName>
</protein>
<dbReference type="PRINTS" id="PR00260">
    <property type="entry name" value="CHEMTRNSDUCR"/>
</dbReference>
<dbReference type="EMBL" id="PJRP01000012">
    <property type="protein sequence ID" value="PLP98332.1"/>
    <property type="molecule type" value="Genomic_DNA"/>
</dbReference>
<evidence type="ECO:0000256" key="4">
    <source>
        <dbReference type="ARBA" id="ARBA00022692"/>
    </source>
</evidence>
<dbReference type="GO" id="GO:0005886">
    <property type="term" value="C:plasma membrane"/>
    <property type="evidence" value="ECO:0007669"/>
    <property type="project" value="UniProtKB-SubCell"/>
</dbReference>
<dbReference type="InterPro" id="IPR004090">
    <property type="entry name" value="Chemotax_Me-accpt_rcpt"/>
</dbReference>
<feature type="transmembrane region" description="Helical" evidence="10">
    <location>
        <begin position="12"/>
        <end position="31"/>
    </location>
</feature>
<dbReference type="InterPro" id="IPR051310">
    <property type="entry name" value="MCP_chemotaxis"/>
</dbReference>